<sequence>MLKSLRFVGASMLALGLAAPAPAIQAPQEASAPAFDFETGMQSYFQHLAAKRFREARAVTATLARTAPNQAVGKGLAAMLDAAIVAAGKKDDEARRLFASGEAATPDTPELLGVVIPAFLIAERPDFAAMTLDRMIARAPDAVRTVDPRLVYATLRDTGEPKARVDDRRIALAELGFGGASGDYMASAAIRVLLERGRVDQAKALLADIDAPREVENLLIQRRYAVLWPALAAQAGPGLEKSRQSSVRLALQEYEESDNDPEKLAGLINAYRYAGQTDDAMALRARLPATPAAMADAGEQTAWALNNLALALHSAGRPAEADRLFATLNGALPVNDWRVSMFINRAELPVSDGRYAEALPLIAAAEKERKSPYAEQLLRRLRYCSLAQLGRTAEAAALKPEVMAHAADAKAPTIDGLLCAGNLADAEALALRFLADPDFEEDFVRGLQPVALTADDPSQWGDWSKLRARPAIAAAYAKLGRDLPAELIAPRPVAARPAN</sequence>
<name>A0ABP7TK28_9SPHN</name>
<evidence type="ECO:0008006" key="4">
    <source>
        <dbReference type="Google" id="ProtNLM"/>
    </source>
</evidence>
<keyword evidence="1" id="KW-0732">Signal</keyword>
<dbReference type="Proteomes" id="UP001424459">
    <property type="component" value="Unassembled WGS sequence"/>
</dbReference>
<feature type="chain" id="PRO_5046926226" description="Tetratricopeptide repeat protein" evidence="1">
    <location>
        <begin position="26"/>
        <end position="499"/>
    </location>
</feature>
<evidence type="ECO:0000313" key="3">
    <source>
        <dbReference type="Proteomes" id="UP001424459"/>
    </source>
</evidence>
<reference evidence="3" key="1">
    <citation type="journal article" date="2019" name="Int. J. Syst. Evol. Microbiol.">
        <title>The Global Catalogue of Microorganisms (GCM) 10K type strain sequencing project: providing services to taxonomists for standard genome sequencing and annotation.</title>
        <authorList>
            <consortium name="The Broad Institute Genomics Platform"/>
            <consortium name="The Broad Institute Genome Sequencing Center for Infectious Disease"/>
            <person name="Wu L."/>
            <person name="Ma J."/>
        </authorList>
    </citation>
    <scope>NUCLEOTIDE SEQUENCE [LARGE SCALE GENOMIC DNA]</scope>
    <source>
        <strain evidence="3">JCM 17564</strain>
    </source>
</reference>
<proteinExistence type="predicted"/>
<keyword evidence="3" id="KW-1185">Reference proteome</keyword>
<dbReference type="EMBL" id="BAABBR010000001">
    <property type="protein sequence ID" value="GAA4027473.1"/>
    <property type="molecule type" value="Genomic_DNA"/>
</dbReference>
<dbReference type="RefSeq" id="WP_344695167.1">
    <property type="nucleotide sequence ID" value="NZ_BAABBR010000001.1"/>
</dbReference>
<accession>A0ABP7TK28</accession>
<evidence type="ECO:0000313" key="2">
    <source>
        <dbReference type="EMBL" id="GAA4027473.1"/>
    </source>
</evidence>
<gene>
    <name evidence="2" type="ORF">GCM10022281_02700</name>
</gene>
<evidence type="ECO:0000256" key="1">
    <source>
        <dbReference type="SAM" id="SignalP"/>
    </source>
</evidence>
<protein>
    <recommendedName>
        <fullName evidence="4">Tetratricopeptide repeat protein</fullName>
    </recommendedName>
</protein>
<feature type="signal peptide" evidence="1">
    <location>
        <begin position="1"/>
        <end position="25"/>
    </location>
</feature>
<organism evidence="2 3">
    <name type="scientific">Sphingomonas rosea</name>
    <dbReference type="NCBI Taxonomy" id="335605"/>
    <lineage>
        <taxon>Bacteria</taxon>
        <taxon>Pseudomonadati</taxon>
        <taxon>Pseudomonadota</taxon>
        <taxon>Alphaproteobacteria</taxon>
        <taxon>Sphingomonadales</taxon>
        <taxon>Sphingomonadaceae</taxon>
        <taxon>Sphingomonas</taxon>
    </lineage>
</organism>
<comment type="caution">
    <text evidence="2">The sequence shown here is derived from an EMBL/GenBank/DDBJ whole genome shotgun (WGS) entry which is preliminary data.</text>
</comment>